<dbReference type="GO" id="GO:0042026">
    <property type="term" value="P:protein refolding"/>
    <property type="evidence" value="ECO:0007669"/>
    <property type="project" value="TreeGrafter"/>
</dbReference>
<dbReference type="STRING" id="887144.BJF91_23220"/>
<dbReference type="InterPro" id="IPR008971">
    <property type="entry name" value="HSP40/DnaJ_pept-bd"/>
</dbReference>
<dbReference type="PANTHER" id="PTHR43096:SF10">
    <property type="entry name" value="CHAPERONE PROTEIN DNAJ A6, CHLOROPLASTIC"/>
    <property type="match status" value="1"/>
</dbReference>
<dbReference type="GO" id="GO:0051082">
    <property type="term" value="F:unfolded protein binding"/>
    <property type="evidence" value="ECO:0007669"/>
    <property type="project" value="InterPro"/>
</dbReference>
<sequence>MRDPYSILGVQRDAGAEEIKAAWRAKAKSSHPDQNREDPTATQRFAEIGQAYDLLKDPSKRSRYDQQRSKMDAMKREQTIMQQREEARAAAERARQAKANAERVMAELARIEAEKAKAEKAAEVLNTKVEAARARAKSAEAQAADASADATKAQASTRPASASTSPSARPDQTKTAPESSGQAQSQAQTQNQSQPQSQPQAQPAGPDAAEDAAAKIFAAQEARREEEHADEGNRSRGFAIPVLGLISSLVRRIRKPAPVLEKAPDIMVEATIAIDDLLQQNIITVQLSDGREVRVWLEPGHTDGSIARLSGKGLKVPNMQTGDVLVTLRVLKSPTFSVDGYDIHCVAPVKLEDAVLGCETTIEGPRGPLTFTVPAWTGSDQSIRIEGEGLPSGPDECGALVVEIRVVLWEKPDEKVTDLMKVMKHGLFL</sequence>
<proteinExistence type="predicted"/>
<dbReference type="OrthoDB" id="9779889at2"/>
<feature type="domain" description="J" evidence="2">
    <location>
        <begin position="3"/>
        <end position="68"/>
    </location>
</feature>
<reference evidence="3 6" key="2">
    <citation type="submission" date="2020-08" db="EMBL/GenBank/DDBJ databases">
        <title>Genomic Encyclopedia of Type Strains, Phase IV (KMG-IV): sequencing the most valuable type-strain genomes for metagenomic binning, comparative biology and taxonomic classification.</title>
        <authorList>
            <person name="Goeker M."/>
        </authorList>
    </citation>
    <scope>NUCLEOTIDE SEQUENCE [LARGE SCALE GENOMIC DNA]</scope>
    <source>
        <strain evidence="3 6">DSM 100021</strain>
    </source>
</reference>
<reference evidence="4 5" key="1">
    <citation type="submission" date="2016-09" db="EMBL/GenBank/DDBJ databases">
        <title>Rhizobium oryziradicis sp. nov., isolated from the root of rice.</title>
        <authorList>
            <person name="Zhao J."/>
            <person name="Zhang X."/>
        </authorList>
    </citation>
    <scope>NUCLEOTIDE SEQUENCE [LARGE SCALE GENOMIC DNA]</scope>
    <source>
        <strain evidence="4 5">14971</strain>
    </source>
</reference>
<dbReference type="InterPro" id="IPR018253">
    <property type="entry name" value="DnaJ_domain_CS"/>
</dbReference>
<dbReference type="InterPro" id="IPR001623">
    <property type="entry name" value="DnaJ_domain"/>
</dbReference>
<dbReference type="EMBL" id="MKIN01000018">
    <property type="protein sequence ID" value="OLP51847.1"/>
    <property type="molecule type" value="Genomic_DNA"/>
</dbReference>
<organism evidence="4 5">
    <name type="scientific">Allorhizobium taibaishanense</name>
    <dbReference type="NCBI Taxonomy" id="887144"/>
    <lineage>
        <taxon>Bacteria</taxon>
        <taxon>Pseudomonadati</taxon>
        <taxon>Pseudomonadota</taxon>
        <taxon>Alphaproteobacteria</taxon>
        <taxon>Hyphomicrobiales</taxon>
        <taxon>Rhizobiaceae</taxon>
        <taxon>Rhizobium/Agrobacterium group</taxon>
        <taxon>Allorhizobium</taxon>
    </lineage>
</organism>
<name>A0A1Q9AAE4_9HYPH</name>
<dbReference type="Proteomes" id="UP000185598">
    <property type="component" value="Unassembled WGS sequence"/>
</dbReference>
<evidence type="ECO:0000313" key="3">
    <source>
        <dbReference type="EMBL" id="MBB4007036.1"/>
    </source>
</evidence>
<dbReference type="CDD" id="cd10747">
    <property type="entry name" value="DnaJ_C"/>
    <property type="match status" value="1"/>
</dbReference>
<keyword evidence="5" id="KW-1185">Reference proteome</keyword>
<dbReference type="RefSeq" id="WP_075612976.1">
    <property type="nucleotide sequence ID" value="NZ_JACIED010000002.1"/>
</dbReference>
<dbReference type="Proteomes" id="UP000544107">
    <property type="component" value="Unassembled WGS sequence"/>
</dbReference>
<feature type="region of interest" description="Disordered" evidence="1">
    <location>
        <begin position="130"/>
        <end position="211"/>
    </location>
</feature>
<dbReference type="InterPro" id="IPR036869">
    <property type="entry name" value="J_dom_sf"/>
</dbReference>
<dbReference type="PANTHER" id="PTHR43096">
    <property type="entry name" value="DNAJ HOMOLOG 1, MITOCHONDRIAL-RELATED"/>
    <property type="match status" value="1"/>
</dbReference>
<accession>A0A1Q9AAE4</accession>
<gene>
    <name evidence="4" type="ORF">BJF91_23220</name>
    <name evidence="3" type="ORF">GGQ71_001299</name>
</gene>
<feature type="compositionally biased region" description="Low complexity" evidence="1">
    <location>
        <begin position="139"/>
        <end position="207"/>
    </location>
</feature>
<dbReference type="SUPFAM" id="SSF49493">
    <property type="entry name" value="HSP40/DnaJ peptide-binding domain"/>
    <property type="match status" value="2"/>
</dbReference>
<feature type="compositionally biased region" description="Basic and acidic residues" evidence="1">
    <location>
        <begin position="30"/>
        <end position="39"/>
    </location>
</feature>
<evidence type="ECO:0000256" key="1">
    <source>
        <dbReference type="SAM" id="MobiDB-lite"/>
    </source>
</evidence>
<evidence type="ECO:0000313" key="6">
    <source>
        <dbReference type="Proteomes" id="UP000544107"/>
    </source>
</evidence>
<evidence type="ECO:0000259" key="2">
    <source>
        <dbReference type="PROSITE" id="PS50076"/>
    </source>
</evidence>
<dbReference type="Pfam" id="PF01556">
    <property type="entry name" value="DnaJ_C"/>
    <property type="match status" value="1"/>
</dbReference>
<dbReference type="PROSITE" id="PS50076">
    <property type="entry name" value="DNAJ_2"/>
    <property type="match status" value="1"/>
</dbReference>
<feature type="region of interest" description="Disordered" evidence="1">
    <location>
        <begin position="49"/>
        <end position="94"/>
    </location>
</feature>
<feature type="compositionally biased region" description="Basic and acidic residues" evidence="1">
    <location>
        <begin position="54"/>
        <end position="94"/>
    </location>
</feature>
<dbReference type="Pfam" id="PF00226">
    <property type="entry name" value="DnaJ"/>
    <property type="match status" value="1"/>
</dbReference>
<dbReference type="CDD" id="cd06257">
    <property type="entry name" value="DnaJ"/>
    <property type="match status" value="1"/>
</dbReference>
<evidence type="ECO:0000313" key="5">
    <source>
        <dbReference type="Proteomes" id="UP000185598"/>
    </source>
</evidence>
<dbReference type="InterPro" id="IPR002939">
    <property type="entry name" value="DnaJ_C"/>
</dbReference>
<dbReference type="SMART" id="SM00271">
    <property type="entry name" value="DnaJ"/>
    <property type="match status" value="1"/>
</dbReference>
<dbReference type="Gene3D" id="2.60.260.20">
    <property type="entry name" value="Urease metallochaperone UreE, N-terminal domain"/>
    <property type="match status" value="2"/>
</dbReference>
<dbReference type="SUPFAM" id="SSF46565">
    <property type="entry name" value="Chaperone J-domain"/>
    <property type="match status" value="1"/>
</dbReference>
<dbReference type="PRINTS" id="PR00625">
    <property type="entry name" value="JDOMAIN"/>
</dbReference>
<dbReference type="EMBL" id="JACIED010000002">
    <property type="protein sequence ID" value="MBB4007036.1"/>
    <property type="molecule type" value="Genomic_DNA"/>
</dbReference>
<feature type="region of interest" description="Disordered" evidence="1">
    <location>
        <begin position="23"/>
        <end position="42"/>
    </location>
</feature>
<protein>
    <submittedName>
        <fullName evidence="3">DnaJ-class molecular chaperone</fullName>
    </submittedName>
    <submittedName>
        <fullName evidence="4">Molecular chaperone DnaJ</fullName>
    </submittedName>
</protein>
<dbReference type="GO" id="GO:0005737">
    <property type="term" value="C:cytoplasm"/>
    <property type="evidence" value="ECO:0007669"/>
    <property type="project" value="TreeGrafter"/>
</dbReference>
<evidence type="ECO:0000313" key="4">
    <source>
        <dbReference type="EMBL" id="OLP51847.1"/>
    </source>
</evidence>
<dbReference type="AlphaFoldDB" id="A0A1Q9AAE4"/>
<dbReference type="Gene3D" id="1.10.287.110">
    <property type="entry name" value="DnaJ domain"/>
    <property type="match status" value="1"/>
</dbReference>
<dbReference type="PROSITE" id="PS00636">
    <property type="entry name" value="DNAJ_1"/>
    <property type="match status" value="1"/>
</dbReference>
<comment type="caution">
    <text evidence="4">The sequence shown here is derived from an EMBL/GenBank/DDBJ whole genome shotgun (WGS) entry which is preliminary data.</text>
</comment>